<evidence type="ECO:0000313" key="5">
    <source>
        <dbReference type="EMBL" id="CAA2947096.1"/>
    </source>
</evidence>
<comment type="similarity">
    <text evidence="1">Belongs to the AATF family.</text>
</comment>
<protein>
    <submittedName>
        <fullName evidence="5">Aatf-like isoform X1</fullName>
    </submittedName>
</protein>
<sequence>MGKPSKKKLRKVEQSDSGSDFDSYMENQMLPDSINNFKEDKDDYSNDYDNNEKDEDNNDADFGHWNHDEDTDVESEKEGDDDDDEDDEDEEEEGEGSENDNDNEQKGAEMEELEKEYRKLRNEEQDLLRNLKGHKDEDIQKGQAVKNQRALWDKTLEFRFLLQKAFSSSNRLPQEPVRSLFSDSDNGVSEAYSDLITSSKNTLDSILELQQVLVENNPSIAQSIDANPVKDSQQSVASGNLNGDVDEEWLNISQMHMRMTSFRNKSIDKWQRKTQVTTGAAAIKGKLHAFNQNISEQVAAYMRDPSKMIKGMQQNRLAVAVFGNGPASTNTATQGDTNADPELLDDSDFYQQLLKEFFETIDPASSESAFYAMKRLQTKKRKIVDRRASKSRKIRYHVHEKIVNFMAPRPMNLSPDASMIFQNLFGLRTQKSASAV</sequence>
<reference evidence="5 6" key="1">
    <citation type="submission" date="2019-12" db="EMBL/GenBank/DDBJ databases">
        <authorList>
            <person name="Alioto T."/>
            <person name="Alioto T."/>
            <person name="Gomez Garrido J."/>
        </authorList>
    </citation>
    <scope>NUCLEOTIDE SEQUENCE [LARGE SCALE GENOMIC DNA]</scope>
</reference>
<keyword evidence="6" id="KW-1185">Reference proteome</keyword>
<dbReference type="GO" id="GO:0005730">
    <property type="term" value="C:nucleolus"/>
    <property type="evidence" value="ECO:0007669"/>
    <property type="project" value="TreeGrafter"/>
</dbReference>
<evidence type="ECO:0000259" key="4">
    <source>
        <dbReference type="Pfam" id="PF13339"/>
    </source>
</evidence>
<feature type="compositionally biased region" description="Acidic residues" evidence="2">
    <location>
        <begin position="69"/>
        <end position="102"/>
    </location>
</feature>
<dbReference type="PANTHER" id="PTHR15565">
    <property type="entry name" value="AATF PROTEIN APOPTOSIS ANTAGONIZING TRANSCRIPTION FACTOR"/>
    <property type="match status" value="1"/>
</dbReference>
<dbReference type="OrthoDB" id="5783963at2759"/>
<feature type="compositionally biased region" description="Basic residues" evidence="2">
    <location>
        <begin position="1"/>
        <end position="10"/>
    </location>
</feature>
<dbReference type="InterPro" id="IPR025160">
    <property type="entry name" value="AATF"/>
</dbReference>
<dbReference type="Pfam" id="PF08164">
    <property type="entry name" value="TRAUB"/>
    <property type="match status" value="1"/>
</dbReference>
<dbReference type="PANTHER" id="PTHR15565:SF0">
    <property type="entry name" value="PROTEIN AATF"/>
    <property type="match status" value="1"/>
</dbReference>
<accession>A0A8S0PFT9</accession>
<organism evidence="5 6">
    <name type="scientific">Olea europaea subsp. europaea</name>
    <dbReference type="NCBI Taxonomy" id="158383"/>
    <lineage>
        <taxon>Eukaryota</taxon>
        <taxon>Viridiplantae</taxon>
        <taxon>Streptophyta</taxon>
        <taxon>Embryophyta</taxon>
        <taxon>Tracheophyta</taxon>
        <taxon>Spermatophyta</taxon>
        <taxon>Magnoliopsida</taxon>
        <taxon>eudicotyledons</taxon>
        <taxon>Gunneridae</taxon>
        <taxon>Pentapetalae</taxon>
        <taxon>asterids</taxon>
        <taxon>lamiids</taxon>
        <taxon>Lamiales</taxon>
        <taxon>Oleaceae</taxon>
        <taxon>Oleeae</taxon>
        <taxon>Olea</taxon>
    </lineage>
</organism>
<evidence type="ECO:0000313" key="6">
    <source>
        <dbReference type="Proteomes" id="UP000594638"/>
    </source>
</evidence>
<evidence type="ECO:0000256" key="1">
    <source>
        <dbReference type="ARBA" id="ARBA00008966"/>
    </source>
</evidence>
<feature type="domain" description="Apoptosis-antagonizing transcription factor C-terminal" evidence="3">
    <location>
        <begin position="350"/>
        <end position="425"/>
    </location>
</feature>
<dbReference type="AlphaFoldDB" id="A0A8S0PFT9"/>
<dbReference type="Pfam" id="PF13339">
    <property type="entry name" value="AATF-Che1"/>
    <property type="match status" value="1"/>
</dbReference>
<dbReference type="Gramene" id="OE9A117094T2">
    <property type="protein sequence ID" value="OE9A117094C2"/>
    <property type="gene ID" value="OE9A117094"/>
</dbReference>
<feature type="region of interest" description="Disordered" evidence="2">
    <location>
        <begin position="1"/>
        <end position="111"/>
    </location>
</feature>
<name>A0A8S0PFT9_OLEEU</name>
<feature type="domain" description="AATF leucine zipper-containing" evidence="4">
    <location>
        <begin position="138"/>
        <end position="273"/>
    </location>
</feature>
<evidence type="ECO:0000256" key="2">
    <source>
        <dbReference type="SAM" id="MobiDB-lite"/>
    </source>
</evidence>
<dbReference type="Proteomes" id="UP000594638">
    <property type="component" value="Unassembled WGS sequence"/>
</dbReference>
<dbReference type="EMBL" id="CACTIH010000066">
    <property type="protein sequence ID" value="CAA2947096.1"/>
    <property type="molecule type" value="Genomic_DNA"/>
</dbReference>
<comment type="caution">
    <text evidence="5">The sequence shown here is derived from an EMBL/GenBank/DDBJ whole genome shotgun (WGS) entry which is preliminary data.</text>
</comment>
<dbReference type="InterPro" id="IPR012617">
    <property type="entry name" value="AATF_C"/>
</dbReference>
<gene>
    <name evidence="5" type="ORF">OLEA9_A117094</name>
</gene>
<proteinExistence type="inferred from homology"/>
<evidence type="ECO:0000259" key="3">
    <source>
        <dbReference type="Pfam" id="PF08164"/>
    </source>
</evidence>
<dbReference type="InterPro" id="IPR039223">
    <property type="entry name" value="AATF/Bfr2"/>
</dbReference>